<evidence type="ECO:0000313" key="10">
    <source>
        <dbReference type="EMBL" id="RSD28546.1"/>
    </source>
</evidence>
<dbReference type="PANTHER" id="PTHR43528">
    <property type="entry name" value="ALPHA-KETOGLUTARATE PERMEASE"/>
    <property type="match status" value="1"/>
</dbReference>
<evidence type="ECO:0000259" key="9">
    <source>
        <dbReference type="PROSITE" id="PS50850"/>
    </source>
</evidence>
<organism evidence="10 11">
    <name type="scientific">Vibrio pectenicida</name>
    <dbReference type="NCBI Taxonomy" id="62763"/>
    <lineage>
        <taxon>Bacteria</taxon>
        <taxon>Pseudomonadati</taxon>
        <taxon>Pseudomonadota</taxon>
        <taxon>Gammaproteobacteria</taxon>
        <taxon>Vibrionales</taxon>
        <taxon>Vibrionaceae</taxon>
        <taxon>Vibrio</taxon>
    </lineage>
</organism>
<dbReference type="SUPFAM" id="SSF103473">
    <property type="entry name" value="MFS general substrate transporter"/>
    <property type="match status" value="1"/>
</dbReference>
<dbReference type="Pfam" id="PF00083">
    <property type="entry name" value="Sugar_tr"/>
    <property type="match status" value="1"/>
</dbReference>
<name>A0A3R9FI36_9VIBR</name>
<dbReference type="GO" id="GO:0015293">
    <property type="term" value="F:symporter activity"/>
    <property type="evidence" value="ECO:0007669"/>
    <property type="project" value="UniProtKB-KW"/>
</dbReference>
<keyword evidence="5" id="KW-0769">Symport</keyword>
<dbReference type="InterPro" id="IPR005828">
    <property type="entry name" value="MFS_sugar_transport-like"/>
</dbReference>
<dbReference type="OrthoDB" id="3690818at2"/>
<comment type="caution">
    <text evidence="10">The sequence shown here is derived from an EMBL/GenBank/DDBJ whole genome shotgun (WGS) entry which is preliminary data.</text>
</comment>
<feature type="domain" description="Major facilitator superfamily (MFS) profile" evidence="9">
    <location>
        <begin position="1"/>
        <end position="152"/>
    </location>
</feature>
<evidence type="ECO:0000256" key="5">
    <source>
        <dbReference type="ARBA" id="ARBA00022847"/>
    </source>
</evidence>
<dbReference type="EMBL" id="RSFA01000153">
    <property type="protein sequence ID" value="RSD28546.1"/>
    <property type="molecule type" value="Genomic_DNA"/>
</dbReference>
<dbReference type="PANTHER" id="PTHR43528:SF1">
    <property type="entry name" value="ALPHA-KETOGLUTARATE PERMEASE"/>
    <property type="match status" value="1"/>
</dbReference>
<feature type="transmembrane region" description="Helical" evidence="8">
    <location>
        <begin position="125"/>
        <end position="149"/>
    </location>
</feature>
<evidence type="ECO:0000256" key="3">
    <source>
        <dbReference type="ARBA" id="ARBA00022475"/>
    </source>
</evidence>
<dbReference type="GO" id="GO:0005886">
    <property type="term" value="C:plasma membrane"/>
    <property type="evidence" value="ECO:0007669"/>
    <property type="project" value="UniProtKB-SubCell"/>
</dbReference>
<feature type="transmembrane region" description="Helical" evidence="8">
    <location>
        <begin position="28"/>
        <end position="48"/>
    </location>
</feature>
<feature type="transmembrane region" description="Helical" evidence="8">
    <location>
        <begin position="60"/>
        <end position="88"/>
    </location>
</feature>
<evidence type="ECO:0000256" key="7">
    <source>
        <dbReference type="ARBA" id="ARBA00023136"/>
    </source>
</evidence>
<reference evidence="10 11" key="1">
    <citation type="submission" date="2018-12" db="EMBL/GenBank/DDBJ databases">
        <title>Genomic taxonomy of the Vibrionaceae family.</title>
        <authorList>
            <person name="Gomez-Gil B."/>
            <person name="Enciso-Ibarra K."/>
        </authorList>
    </citation>
    <scope>NUCLEOTIDE SEQUENCE [LARGE SCALE GENOMIC DNA]</scope>
    <source>
        <strain evidence="10 11">CAIM 594</strain>
    </source>
</reference>
<comment type="subcellular location">
    <subcellularLocation>
        <location evidence="1">Cell membrane</location>
        <topology evidence="1">Multi-pass membrane protein</topology>
    </subcellularLocation>
</comment>
<dbReference type="Proteomes" id="UP000269041">
    <property type="component" value="Unassembled WGS sequence"/>
</dbReference>
<evidence type="ECO:0000256" key="6">
    <source>
        <dbReference type="ARBA" id="ARBA00022989"/>
    </source>
</evidence>
<evidence type="ECO:0000313" key="11">
    <source>
        <dbReference type="Proteomes" id="UP000269041"/>
    </source>
</evidence>
<dbReference type="Gene3D" id="1.20.1250.20">
    <property type="entry name" value="MFS general substrate transporter like domains"/>
    <property type="match status" value="1"/>
</dbReference>
<sequence length="152" mass="16225">MIFAYLYASIGQHLFSSSDPISAAIETFGVFALSYLARPFGSMFFGWLSDSASISKAARISMMMMAVPPIIIVLIPSYAIIGIAAPIALVAARLVQGFAAGGELPVTATFAYNHTETKFKRFACALVNCSSLIGVLLSSLTITLMNIMLTQE</sequence>
<evidence type="ECO:0000256" key="2">
    <source>
        <dbReference type="ARBA" id="ARBA00022448"/>
    </source>
</evidence>
<dbReference type="AlphaFoldDB" id="A0A3R9FI36"/>
<evidence type="ECO:0000256" key="1">
    <source>
        <dbReference type="ARBA" id="ARBA00004651"/>
    </source>
</evidence>
<keyword evidence="4 8" id="KW-0812">Transmembrane</keyword>
<dbReference type="InterPro" id="IPR051084">
    <property type="entry name" value="H+-coupled_symporters"/>
</dbReference>
<accession>A0A3R9FI36</accession>
<keyword evidence="11" id="KW-1185">Reference proteome</keyword>
<keyword evidence="6 8" id="KW-1133">Transmembrane helix</keyword>
<keyword evidence="7 8" id="KW-0472">Membrane</keyword>
<keyword evidence="2" id="KW-0813">Transport</keyword>
<dbReference type="InterPro" id="IPR020846">
    <property type="entry name" value="MFS_dom"/>
</dbReference>
<dbReference type="InterPro" id="IPR036259">
    <property type="entry name" value="MFS_trans_sf"/>
</dbReference>
<keyword evidence="3" id="KW-1003">Cell membrane</keyword>
<evidence type="ECO:0000256" key="8">
    <source>
        <dbReference type="SAM" id="Phobius"/>
    </source>
</evidence>
<gene>
    <name evidence="10" type="ORF">EJA03_19120</name>
</gene>
<proteinExistence type="predicted"/>
<protein>
    <recommendedName>
        <fullName evidence="9">Major facilitator superfamily (MFS) profile domain-containing protein</fullName>
    </recommendedName>
</protein>
<evidence type="ECO:0000256" key="4">
    <source>
        <dbReference type="ARBA" id="ARBA00022692"/>
    </source>
</evidence>
<dbReference type="PROSITE" id="PS50850">
    <property type="entry name" value="MFS"/>
    <property type="match status" value="1"/>
</dbReference>